<dbReference type="EMBL" id="CAJVRM010000305">
    <property type="protein sequence ID" value="CAG8979285.1"/>
    <property type="molecule type" value="Genomic_DNA"/>
</dbReference>
<feature type="chain" id="PRO_5040385313" evidence="1">
    <location>
        <begin position="26"/>
        <end position="142"/>
    </location>
</feature>
<reference evidence="2" key="1">
    <citation type="submission" date="2021-07" db="EMBL/GenBank/DDBJ databases">
        <authorList>
            <person name="Durling M."/>
        </authorList>
    </citation>
    <scope>NUCLEOTIDE SEQUENCE</scope>
</reference>
<sequence length="142" mass="15690">MKSFSSLSVSNTLVILSNFVSKASALAKDALCYNPDGIRAPGNYPCFLGQAASACCGEEFICEASGLCKVPSSVGMPKLEERISSVVKMWEDRSRFLLRPYYRLLRFGNREISGVIQYGCSYFGAVWSVNFYDSVDECIEFG</sequence>
<evidence type="ECO:0000313" key="3">
    <source>
        <dbReference type="Proteomes" id="UP000701801"/>
    </source>
</evidence>
<proteinExistence type="predicted"/>
<protein>
    <submittedName>
        <fullName evidence="2">Uncharacterized protein</fullName>
    </submittedName>
</protein>
<evidence type="ECO:0000313" key="2">
    <source>
        <dbReference type="EMBL" id="CAG8979285.1"/>
    </source>
</evidence>
<evidence type="ECO:0000256" key="1">
    <source>
        <dbReference type="SAM" id="SignalP"/>
    </source>
</evidence>
<dbReference type="AlphaFoldDB" id="A0A9N9LUE8"/>
<dbReference type="OrthoDB" id="5215637at2759"/>
<gene>
    <name evidence="2" type="ORF">HYALB_00013462</name>
</gene>
<keyword evidence="1" id="KW-0732">Signal</keyword>
<feature type="signal peptide" evidence="1">
    <location>
        <begin position="1"/>
        <end position="25"/>
    </location>
</feature>
<name>A0A9N9LUE8_9HELO</name>
<keyword evidence="3" id="KW-1185">Reference proteome</keyword>
<comment type="caution">
    <text evidence="2">The sequence shown here is derived from an EMBL/GenBank/DDBJ whole genome shotgun (WGS) entry which is preliminary data.</text>
</comment>
<dbReference type="Proteomes" id="UP000701801">
    <property type="component" value="Unassembled WGS sequence"/>
</dbReference>
<accession>A0A9N9LUE8</accession>
<organism evidence="2 3">
    <name type="scientific">Hymenoscyphus albidus</name>
    <dbReference type="NCBI Taxonomy" id="595503"/>
    <lineage>
        <taxon>Eukaryota</taxon>
        <taxon>Fungi</taxon>
        <taxon>Dikarya</taxon>
        <taxon>Ascomycota</taxon>
        <taxon>Pezizomycotina</taxon>
        <taxon>Leotiomycetes</taxon>
        <taxon>Helotiales</taxon>
        <taxon>Helotiaceae</taxon>
        <taxon>Hymenoscyphus</taxon>
    </lineage>
</organism>